<dbReference type="EMBL" id="KZ857533">
    <property type="protein sequence ID" value="RDX40869.1"/>
    <property type="molecule type" value="Genomic_DNA"/>
</dbReference>
<dbReference type="PANTHER" id="PTHR43544:SF36">
    <property type="entry name" value="CHAIN OXIDOREDUCTASE (CSGA), PUTATIVE (AFU_ORTHOLOGUE AFUA_4G00910)-RELATED"/>
    <property type="match status" value="1"/>
</dbReference>
<proteinExistence type="inferred from homology"/>
<name>A0A371CKS7_9APHY</name>
<dbReference type="GO" id="GO:0016491">
    <property type="term" value="F:oxidoreductase activity"/>
    <property type="evidence" value="ECO:0007669"/>
    <property type="project" value="TreeGrafter"/>
</dbReference>
<organism evidence="4 5">
    <name type="scientific">Lentinus brumalis</name>
    <dbReference type="NCBI Taxonomy" id="2498619"/>
    <lineage>
        <taxon>Eukaryota</taxon>
        <taxon>Fungi</taxon>
        <taxon>Dikarya</taxon>
        <taxon>Basidiomycota</taxon>
        <taxon>Agaricomycotina</taxon>
        <taxon>Agaricomycetes</taxon>
        <taxon>Polyporales</taxon>
        <taxon>Polyporaceae</taxon>
        <taxon>Lentinus</taxon>
    </lineage>
</organism>
<accession>A0A371CKS7</accession>
<dbReference type="Gene3D" id="3.40.50.720">
    <property type="entry name" value="NAD(P)-binding Rossmann-like Domain"/>
    <property type="match status" value="1"/>
</dbReference>
<dbReference type="Pfam" id="PF00106">
    <property type="entry name" value="adh_short"/>
    <property type="match status" value="1"/>
</dbReference>
<sequence length="237" mass="25026">MTQEYVWLITGANRGIGLEMVKQLLQSPANIIVAAARDPAKATELQRLAEKAGGKLRLLALDVTDKESINKAAKEVAEPLGGKGIDYLINNAGVMLGGEDMVFSMDVDILTKTFATNVGGPALVTQAFIGLVEKSEKKTVVNISSTVGSIASDFGAKAASYAISKAALNMLTYKEAKEKPDITVISMCPGWLQTDLGGPDAILPVSVGVEGVLKTILALKPEDSGKFFNFQGQGVPW</sequence>
<dbReference type="SUPFAM" id="SSF51735">
    <property type="entry name" value="NAD(P)-binding Rossmann-fold domains"/>
    <property type="match status" value="1"/>
</dbReference>
<evidence type="ECO:0000256" key="2">
    <source>
        <dbReference type="RuleBase" id="RU000363"/>
    </source>
</evidence>
<dbReference type="OrthoDB" id="9876299at2759"/>
<dbReference type="GO" id="GO:0005737">
    <property type="term" value="C:cytoplasm"/>
    <property type="evidence" value="ECO:0007669"/>
    <property type="project" value="TreeGrafter"/>
</dbReference>
<gene>
    <name evidence="4" type="ORF">OH76DRAFT_283676</name>
</gene>
<reference evidence="4 5" key="1">
    <citation type="journal article" date="2018" name="Biotechnol. Biofuels">
        <title>Integrative visual omics of the white-rot fungus Polyporus brumalis exposes the biotechnological potential of its oxidative enzymes for delignifying raw plant biomass.</title>
        <authorList>
            <person name="Miyauchi S."/>
            <person name="Rancon A."/>
            <person name="Drula E."/>
            <person name="Hage H."/>
            <person name="Chaduli D."/>
            <person name="Favel A."/>
            <person name="Grisel S."/>
            <person name="Henrissat B."/>
            <person name="Herpoel-Gimbert I."/>
            <person name="Ruiz-Duenas F.J."/>
            <person name="Chevret D."/>
            <person name="Hainaut M."/>
            <person name="Lin J."/>
            <person name="Wang M."/>
            <person name="Pangilinan J."/>
            <person name="Lipzen A."/>
            <person name="Lesage-Meessen L."/>
            <person name="Navarro D."/>
            <person name="Riley R."/>
            <person name="Grigoriev I.V."/>
            <person name="Zhou S."/>
            <person name="Raouche S."/>
            <person name="Rosso M.N."/>
        </authorList>
    </citation>
    <scope>NUCLEOTIDE SEQUENCE [LARGE SCALE GENOMIC DNA]</scope>
    <source>
        <strain evidence="4 5">BRFM 1820</strain>
    </source>
</reference>
<evidence type="ECO:0000313" key="5">
    <source>
        <dbReference type="Proteomes" id="UP000256964"/>
    </source>
</evidence>
<dbReference type="PRINTS" id="PR00080">
    <property type="entry name" value="SDRFAMILY"/>
</dbReference>
<evidence type="ECO:0000313" key="4">
    <source>
        <dbReference type="EMBL" id="RDX40869.1"/>
    </source>
</evidence>
<evidence type="ECO:0000256" key="1">
    <source>
        <dbReference type="ARBA" id="ARBA00006484"/>
    </source>
</evidence>
<dbReference type="AlphaFoldDB" id="A0A371CKS7"/>
<dbReference type="PANTHER" id="PTHR43544">
    <property type="entry name" value="SHORT-CHAIN DEHYDROGENASE/REDUCTASE"/>
    <property type="match status" value="1"/>
</dbReference>
<dbReference type="InterPro" id="IPR051468">
    <property type="entry name" value="Fungal_SecMetab_SDRs"/>
</dbReference>
<dbReference type="InterPro" id="IPR036291">
    <property type="entry name" value="NAD(P)-bd_dom_sf"/>
</dbReference>
<dbReference type="Proteomes" id="UP000256964">
    <property type="component" value="Unassembled WGS sequence"/>
</dbReference>
<comment type="similarity">
    <text evidence="1 2">Belongs to the short-chain dehydrogenases/reductases (SDR) family.</text>
</comment>
<dbReference type="PRINTS" id="PR00081">
    <property type="entry name" value="GDHRDH"/>
</dbReference>
<dbReference type="CDD" id="cd05325">
    <property type="entry name" value="carb_red_sniffer_like_SDR_c"/>
    <property type="match status" value="1"/>
</dbReference>
<feature type="domain" description="Ketoreductase" evidence="3">
    <location>
        <begin position="5"/>
        <end position="194"/>
    </location>
</feature>
<dbReference type="InterPro" id="IPR002347">
    <property type="entry name" value="SDR_fam"/>
</dbReference>
<protein>
    <submittedName>
        <fullName evidence="4">NAD(P)-binding protein</fullName>
    </submittedName>
</protein>
<evidence type="ECO:0000259" key="3">
    <source>
        <dbReference type="SMART" id="SM00822"/>
    </source>
</evidence>
<dbReference type="InterPro" id="IPR057326">
    <property type="entry name" value="KR_dom"/>
</dbReference>
<keyword evidence="5" id="KW-1185">Reference proteome</keyword>
<dbReference type="SMART" id="SM00822">
    <property type="entry name" value="PKS_KR"/>
    <property type="match status" value="1"/>
</dbReference>